<name>A0AAV1GNU8_XYRNO</name>
<evidence type="ECO:0000313" key="3">
    <source>
        <dbReference type="Proteomes" id="UP001178508"/>
    </source>
</evidence>
<evidence type="ECO:0000256" key="1">
    <source>
        <dbReference type="SAM" id="MobiDB-lite"/>
    </source>
</evidence>
<gene>
    <name evidence="2" type="ORF">XNOV1_A040901</name>
</gene>
<feature type="region of interest" description="Disordered" evidence="1">
    <location>
        <begin position="1"/>
        <end position="23"/>
    </location>
</feature>
<organism evidence="2 3">
    <name type="scientific">Xyrichtys novacula</name>
    <name type="common">Pearly razorfish</name>
    <name type="synonym">Hemipteronotus novacula</name>
    <dbReference type="NCBI Taxonomy" id="13765"/>
    <lineage>
        <taxon>Eukaryota</taxon>
        <taxon>Metazoa</taxon>
        <taxon>Chordata</taxon>
        <taxon>Craniata</taxon>
        <taxon>Vertebrata</taxon>
        <taxon>Euteleostomi</taxon>
        <taxon>Actinopterygii</taxon>
        <taxon>Neopterygii</taxon>
        <taxon>Teleostei</taxon>
        <taxon>Neoteleostei</taxon>
        <taxon>Acanthomorphata</taxon>
        <taxon>Eupercaria</taxon>
        <taxon>Labriformes</taxon>
        <taxon>Labridae</taxon>
        <taxon>Xyrichtys</taxon>
    </lineage>
</organism>
<dbReference type="AlphaFoldDB" id="A0AAV1GNU8"/>
<accession>A0AAV1GNU8</accession>
<feature type="compositionally biased region" description="Gly residues" evidence="1">
    <location>
        <begin position="93"/>
        <end position="104"/>
    </location>
</feature>
<protein>
    <submittedName>
        <fullName evidence="2">Uncharacterized protein</fullName>
    </submittedName>
</protein>
<proteinExistence type="predicted"/>
<sequence length="126" mass="13508">MELREKEPQAWRPTRVAEQRKEELQHLKSISETLEDIYEPVQPLVDPRNPPDDFFLRLQDPLREDPSTASGWSSGSAAAGGRSTACRRAGADAGAGVGGRGGPNTAGPGRRLQAGDTADTLISVTQ</sequence>
<keyword evidence="3" id="KW-1185">Reference proteome</keyword>
<feature type="region of interest" description="Disordered" evidence="1">
    <location>
        <begin position="61"/>
        <end position="126"/>
    </location>
</feature>
<reference evidence="2" key="1">
    <citation type="submission" date="2023-08" db="EMBL/GenBank/DDBJ databases">
        <authorList>
            <person name="Alioto T."/>
            <person name="Alioto T."/>
            <person name="Gomez Garrido J."/>
        </authorList>
    </citation>
    <scope>NUCLEOTIDE SEQUENCE</scope>
</reference>
<feature type="compositionally biased region" description="Low complexity" evidence="1">
    <location>
        <begin position="67"/>
        <end position="92"/>
    </location>
</feature>
<evidence type="ECO:0000313" key="2">
    <source>
        <dbReference type="EMBL" id="CAJ1074319.1"/>
    </source>
</evidence>
<dbReference type="Proteomes" id="UP001178508">
    <property type="component" value="Chromosome 15"/>
</dbReference>
<dbReference type="EMBL" id="OY660878">
    <property type="protein sequence ID" value="CAJ1074319.1"/>
    <property type="molecule type" value="Genomic_DNA"/>
</dbReference>